<feature type="domain" description="Solute-binding protein family 3/N-terminal" evidence="2">
    <location>
        <begin position="68"/>
        <end position="285"/>
    </location>
</feature>
<dbReference type="Pfam" id="PF09084">
    <property type="entry name" value="NMT1"/>
    <property type="match status" value="1"/>
</dbReference>
<dbReference type="InterPro" id="IPR001638">
    <property type="entry name" value="Solute-binding_3/MltF_N"/>
</dbReference>
<dbReference type="Gene3D" id="3.40.190.10">
    <property type="entry name" value="Periplasmic binding protein-like II"/>
    <property type="match status" value="2"/>
</dbReference>
<accession>A0A1Z4N9Y4</accession>
<evidence type="ECO:0000259" key="2">
    <source>
        <dbReference type="SMART" id="SM00062"/>
    </source>
</evidence>
<evidence type="ECO:0000313" key="3">
    <source>
        <dbReference type="EMBL" id="BAZ02548.1"/>
    </source>
</evidence>
<dbReference type="PANTHER" id="PTHR30024">
    <property type="entry name" value="ALIPHATIC SULFONATES-BINDING PROTEIN-RELATED"/>
    <property type="match status" value="1"/>
</dbReference>
<comment type="similarity">
    <text evidence="1">Belongs to the bacterial solute-binding protein SsuA/TauA family.</text>
</comment>
<dbReference type="PANTHER" id="PTHR30024:SF48">
    <property type="entry name" value="ABC TRANSPORTER SUBSTRATE-BINDING PROTEIN"/>
    <property type="match status" value="1"/>
</dbReference>
<dbReference type="AlphaFoldDB" id="A0A1Z4N9Y4"/>
<dbReference type="InterPro" id="IPR015168">
    <property type="entry name" value="SsuA/THI5"/>
</dbReference>
<organism evidence="3 4">
    <name type="scientific">Tolypothrix tenuis PCC 7101</name>
    <dbReference type="NCBI Taxonomy" id="231146"/>
    <lineage>
        <taxon>Bacteria</taxon>
        <taxon>Bacillati</taxon>
        <taxon>Cyanobacteriota</taxon>
        <taxon>Cyanophyceae</taxon>
        <taxon>Nostocales</taxon>
        <taxon>Tolypothrichaceae</taxon>
        <taxon>Tolypothrix</taxon>
    </lineage>
</organism>
<dbReference type="KEGG" id="ttq:NIES37_65610"/>
<dbReference type="EMBL" id="AP018248">
    <property type="protein sequence ID" value="BAZ02548.1"/>
    <property type="molecule type" value="Genomic_DNA"/>
</dbReference>
<sequence length="363" mass="39621">MKFTALKRIANWLDFSKPKKLTQEVSFKTIPAICAFSSVLSLSIVGLTASNIQDIAVAQQKQNLSNVTLRVAKYKGGWDLLLKLAKQDNFPYKVEFKEFTAGNLIVQAINANAIDVGSGSEIPPIFGIQSNAAVKLIASNRGPTVGQTLLVPKNSKARTVADLKGKKVGYVRATTAHYFLIKMLEEVGLSFKDINAVALTIPDGLSAFRRGDLDAWATYGYAIQQAKKDGARELKSAKNILSGNFLIFASPKAIADQNQKAAIGDFLCRLKKAQSWREANSKNLETWSQAYAQAIGVDLQLVLDDAKEGLQQRRSQIRPVSKEAIASQQRVADTFAKTGVIPSKVNVTPLWDGTFTNAINQCK</sequence>
<name>A0A1Z4N9Y4_9CYAN</name>
<dbReference type="Proteomes" id="UP000218785">
    <property type="component" value="Chromosome"/>
</dbReference>
<dbReference type="SMART" id="SM00062">
    <property type="entry name" value="PBPb"/>
    <property type="match status" value="1"/>
</dbReference>
<protein>
    <submittedName>
        <fullName evidence="3">Putative sulfonate transport system substrate-binding protein</fullName>
    </submittedName>
</protein>
<dbReference type="RefSeq" id="WP_096582853.1">
    <property type="nucleotide sequence ID" value="NZ_CAWNJS010000001.1"/>
</dbReference>
<gene>
    <name evidence="3" type="ORF">NIES37_65610</name>
</gene>
<reference evidence="3 4" key="1">
    <citation type="submission" date="2017-06" db="EMBL/GenBank/DDBJ databases">
        <title>Genome sequencing of cyanobaciteial culture collection at National Institute for Environmental Studies (NIES).</title>
        <authorList>
            <person name="Hirose Y."/>
            <person name="Shimura Y."/>
            <person name="Fujisawa T."/>
            <person name="Nakamura Y."/>
            <person name="Kawachi M."/>
        </authorList>
    </citation>
    <scope>NUCLEOTIDE SEQUENCE [LARGE SCALE GENOMIC DNA]</scope>
    <source>
        <strain evidence="3 4">NIES-37</strain>
    </source>
</reference>
<keyword evidence="4" id="KW-1185">Reference proteome</keyword>
<evidence type="ECO:0000256" key="1">
    <source>
        <dbReference type="ARBA" id="ARBA00010742"/>
    </source>
</evidence>
<proteinExistence type="inferred from homology"/>
<evidence type="ECO:0000313" key="4">
    <source>
        <dbReference type="Proteomes" id="UP000218785"/>
    </source>
</evidence>
<dbReference type="CDD" id="cd13558">
    <property type="entry name" value="PBP2_SsuA_like_2"/>
    <property type="match status" value="1"/>
</dbReference>
<dbReference type="SUPFAM" id="SSF53850">
    <property type="entry name" value="Periplasmic binding protein-like II"/>
    <property type="match status" value="1"/>
</dbReference>